<evidence type="ECO:0000256" key="7">
    <source>
        <dbReference type="RuleBase" id="RU361133"/>
    </source>
</evidence>
<evidence type="ECO:0000256" key="4">
    <source>
        <dbReference type="ARBA" id="ARBA00023098"/>
    </source>
</evidence>
<dbReference type="PROSITE" id="PS50008">
    <property type="entry name" value="PIPLC_Y_DOMAIN"/>
    <property type="match status" value="1"/>
</dbReference>
<dbReference type="PANTHER" id="PTHR10336">
    <property type="entry name" value="PHOSPHOINOSITIDE-SPECIFIC PHOSPHOLIPASE C FAMILY PROTEIN"/>
    <property type="match status" value="1"/>
</dbReference>
<reference evidence="10" key="1">
    <citation type="submission" date="2021-01" db="EMBL/GenBank/DDBJ databases">
        <authorList>
            <person name="Kaushik A."/>
        </authorList>
    </citation>
    <scope>NUCLEOTIDE SEQUENCE</scope>
    <source>
        <strain evidence="10">AG3-T5</strain>
    </source>
</reference>
<accession>A0A8H3AGJ6</accession>
<keyword evidence="5" id="KW-0807">Transducer</keyword>
<protein>
    <recommendedName>
        <fullName evidence="7">Phosphoinositide phospholipase C</fullName>
        <ecNumber evidence="7">3.1.4.11</ecNumber>
    </recommendedName>
</protein>
<dbReference type="SMART" id="SM00148">
    <property type="entry name" value="PLCXc"/>
    <property type="match status" value="1"/>
</dbReference>
<sequence length="705" mass="78128">MADIPGNDDQRATLRTDAGGGVLERPKPLVITYAGMQKQIEKVFSSICKSGRSLNSGELRTFLEGQGEQSFDDEGFKTWIKQTLSPTAVDQLLSDKDGIDKAEFTAFLTSAANDPVRAVPEDETRPLNEYYISSSHNTYLVGHQLYGASTVDGYRNVLLRGCRSVEVDVWDGEKGEPAVFHGYTLTKEVPFRDVCRAIKENAFVTSELPVIISLEVHASNAQQEKMVSIMKEELGNYLVSERLSHHIDDKALPSPHALRRRLLVKHSPSTSDSAALQPAPGARPNNPDDDTSDSSSDEELREAAVAASKDKPKKSKVIRALADLGVYISGHSFKDWEDAKQLPPNHIFSFSENAFTKMNKSNHDELFAHNVHSLMRVYPFGLRFGSSNIDPTIFWSRGVQLVALNWQKIDRGMMLNEAMSGVSSFAFPSHQLMHTPAAIRFAQTGGYVLKPPGRRDVNLTGVLAREEKRNVVIRFTILSGQSLPLPEDEAEDEAERLEKLKKKEEKKKRKEAHSRSNSGIREGDEKNTGTIEAGLAAVHIAATAVSPPANPESQDGGRRRDKIKGFFNRMKHRDGAEGFEPYVEVQLLADGLGEDGVKGRNKALRGVDVVWEGRGSLGLGTWEPPEIVLKASSIVPATSFVRFLLKDEEFGTDDLAGWACVRLDRLQPGYRFIRLYDLHGKLTGNGCLFVKIQKEITDTWDMVDG</sequence>
<dbReference type="EC" id="3.1.4.11" evidence="7"/>
<dbReference type="Gene3D" id="3.20.20.190">
    <property type="entry name" value="Phosphatidylinositol (PI) phosphodiesterase"/>
    <property type="match status" value="1"/>
</dbReference>
<dbReference type="SUPFAM" id="SSF51695">
    <property type="entry name" value="PLC-like phosphodiesterases"/>
    <property type="match status" value="1"/>
</dbReference>
<dbReference type="PRINTS" id="PR00390">
    <property type="entry name" value="PHPHLIPASEC"/>
</dbReference>
<proteinExistence type="predicted"/>
<dbReference type="InterPro" id="IPR001192">
    <property type="entry name" value="PI-PLC_fam"/>
</dbReference>
<comment type="catalytic activity">
    <reaction evidence="1 7">
        <text>a 1,2-diacyl-sn-glycero-3-phospho-(1D-myo-inositol-4,5-bisphosphate) + H2O = 1D-myo-inositol 1,4,5-trisphosphate + a 1,2-diacyl-sn-glycerol + H(+)</text>
        <dbReference type="Rhea" id="RHEA:33179"/>
        <dbReference type="ChEBI" id="CHEBI:15377"/>
        <dbReference type="ChEBI" id="CHEBI:15378"/>
        <dbReference type="ChEBI" id="CHEBI:17815"/>
        <dbReference type="ChEBI" id="CHEBI:58456"/>
        <dbReference type="ChEBI" id="CHEBI:203600"/>
        <dbReference type="EC" id="3.1.4.11"/>
    </reaction>
</comment>
<dbReference type="SMART" id="SM00149">
    <property type="entry name" value="PLCYc"/>
    <property type="match status" value="1"/>
</dbReference>
<dbReference type="Pfam" id="PF00387">
    <property type="entry name" value="PI-PLC-Y"/>
    <property type="match status" value="1"/>
</dbReference>
<evidence type="ECO:0000259" key="9">
    <source>
        <dbReference type="PROSITE" id="PS50008"/>
    </source>
</evidence>
<feature type="compositionally biased region" description="Acidic residues" evidence="8">
    <location>
        <begin position="287"/>
        <end position="300"/>
    </location>
</feature>
<evidence type="ECO:0000256" key="6">
    <source>
        <dbReference type="ARBA" id="ARBA00059664"/>
    </source>
</evidence>
<feature type="region of interest" description="Disordered" evidence="8">
    <location>
        <begin position="268"/>
        <end position="309"/>
    </location>
</feature>
<dbReference type="EMBL" id="CAJMWW010000074">
    <property type="protein sequence ID" value="CAE6420623.1"/>
    <property type="molecule type" value="Genomic_DNA"/>
</dbReference>
<evidence type="ECO:0000256" key="5">
    <source>
        <dbReference type="ARBA" id="ARBA00023224"/>
    </source>
</evidence>
<dbReference type="InterPro" id="IPR017946">
    <property type="entry name" value="PLC-like_Pdiesterase_TIM-brl"/>
</dbReference>
<keyword evidence="4 7" id="KW-0443">Lipid metabolism</keyword>
<evidence type="ECO:0000256" key="1">
    <source>
        <dbReference type="ARBA" id="ARBA00001195"/>
    </source>
</evidence>
<feature type="region of interest" description="Disordered" evidence="8">
    <location>
        <begin position="1"/>
        <end position="20"/>
    </location>
</feature>
<comment type="caution">
    <text evidence="10">The sequence shown here is derived from an EMBL/GenBank/DDBJ whole genome shotgun (WGS) entry which is preliminary data.</text>
</comment>
<dbReference type="GO" id="GO:0016042">
    <property type="term" value="P:lipid catabolic process"/>
    <property type="evidence" value="ECO:0007669"/>
    <property type="project" value="UniProtKB-KW"/>
</dbReference>
<keyword evidence="2 7" id="KW-0378">Hydrolase</keyword>
<dbReference type="GO" id="GO:0048015">
    <property type="term" value="P:phosphatidylinositol-mediated signaling"/>
    <property type="evidence" value="ECO:0007669"/>
    <property type="project" value="TreeGrafter"/>
</dbReference>
<dbReference type="CDD" id="cd00275">
    <property type="entry name" value="C2_PLC_like"/>
    <property type="match status" value="1"/>
</dbReference>
<keyword evidence="3 7" id="KW-0442">Lipid degradation</keyword>
<name>A0A8H3AGJ6_9AGAM</name>
<dbReference type="InterPro" id="IPR001711">
    <property type="entry name" value="PLipase_C_Pinositol-sp_Y"/>
</dbReference>
<dbReference type="AlphaFoldDB" id="A0A8H3AGJ6"/>
<evidence type="ECO:0000256" key="2">
    <source>
        <dbReference type="ARBA" id="ARBA00022801"/>
    </source>
</evidence>
<feature type="region of interest" description="Disordered" evidence="8">
    <location>
        <begin position="503"/>
        <end position="528"/>
    </location>
</feature>
<comment type="function">
    <text evidence="6">The production of the second messenger molecules diacylglycerol (DAG) and inositol 1,4,5-trisphosphate (IP3) is mediated by activated phosphatidylinositol-specific phospholipase C enzymes.</text>
</comment>
<dbReference type="Pfam" id="PF00388">
    <property type="entry name" value="PI-PLC-X"/>
    <property type="match status" value="1"/>
</dbReference>
<dbReference type="Proteomes" id="UP000663841">
    <property type="component" value="Unassembled WGS sequence"/>
</dbReference>
<evidence type="ECO:0000256" key="3">
    <source>
        <dbReference type="ARBA" id="ARBA00022963"/>
    </source>
</evidence>
<evidence type="ECO:0000313" key="11">
    <source>
        <dbReference type="Proteomes" id="UP000663841"/>
    </source>
</evidence>
<gene>
    <name evidence="10" type="ORF">RDB_LOCUS42665</name>
</gene>
<dbReference type="SUPFAM" id="SSF49562">
    <property type="entry name" value="C2 domain (Calcium/lipid-binding domain, CaLB)"/>
    <property type="match status" value="1"/>
</dbReference>
<evidence type="ECO:0000256" key="8">
    <source>
        <dbReference type="SAM" id="MobiDB-lite"/>
    </source>
</evidence>
<dbReference type="PROSITE" id="PS50007">
    <property type="entry name" value="PIPLC_X_DOMAIN"/>
    <property type="match status" value="1"/>
</dbReference>
<dbReference type="FunFam" id="3.20.20.190:FF:000039">
    <property type="entry name" value="Phosphoinositide phospholipase C"/>
    <property type="match status" value="1"/>
</dbReference>
<organism evidence="10 11">
    <name type="scientific">Rhizoctonia solani</name>
    <dbReference type="NCBI Taxonomy" id="456999"/>
    <lineage>
        <taxon>Eukaryota</taxon>
        <taxon>Fungi</taxon>
        <taxon>Dikarya</taxon>
        <taxon>Basidiomycota</taxon>
        <taxon>Agaricomycotina</taxon>
        <taxon>Agaricomycetes</taxon>
        <taxon>Cantharellales</taxon>
        <taxon>Ceratobasidiaceae</taxon>
        <taxon>Rhizoctonia</taxon>
    </lineage>
</organism>
<dbReference type="GO" id="GO:0051209">
    <property type="term" value="P:release of sequestered calcium ion into cytosol"/>
    <property type="evidence" value="ECO:0007669"/>
    <property type="project" value="TreeGrafter"/>
</dbReference>
<feature type="domain" description="PI-PLC Y-box" evidence="9">
    <location>
        <begin position="321"/>
        <end position="455"/>
    </location>
</feature>
<evidence type="ECO:0000313" key="10">
    <source>
        <dbReference type="EMBL" id="CAE6420623.1"/>
    </source>
</evidence>
<dbReference type="PANTHER" id="PTHR10336:SF82">
    <property type="entry name" value="PHOSPHOINOSITIDE PHOSPHOLIPASE C"/>
    <property type="match status" value="1"/>
</dbReference>
<dbReference type="Gene3D" id="2.60.40.150">
    <property type="entry name" value="C2 domain"/>
    <property type="match status" value="1"/>
</dbReference>
<dbReference type="CDD" id="cd08598">
    <property type="entry name" value="PI-PLC1c_yeast"/>
    <property type="match status" value="1"/>
</dbReference>
<dbReference type="InterPro" id="IPR035892">
    <property type="entry name" value="C2_domain_sf"/>
</dbReference>
<dbReference type="InterPro" id="IPR000909">
    <property type="entry name" value="PLipase_C_PInositol-sp_X_dom"/>
</dbReference>
<dbReference type="GO" id="GO:0004435">
    <property type="term" value="F:phosphatidylinositol-4,5-bisphosphate phospholipase C activity"/>
    <property type="evidence" value="ECO:0007669"/>
    <property type="project" value="UniProtKB-EC"/>
</dbReference>